<feature type="non-terminal residue" evidence="2">
    <location>
        <position position="209"/>
    </location>
</feature>
<dbReference type="Pfam" id="PF00929">
    <property type="entry name" value="RNase_T"/>
    <property type="match status" value="1"/>
</dbReference>
<dbReference type="RefSeq" id="WP_218254328.1">
    <property type="nucleotide sequence ID" value="NZ_JABXWD010000762.1"/>
</dbReference>
<sequence length="209" mass="23983">MGVDYGFSMEVEVMRDLMLAVAKRCPGGKLPENYIILDSETTGTDIKQAAVLQWGFCVVEQRKPRANFSTYVKRPSSLQIDPMALKIHGIDHAVLEKHGEDPYEVMSAVIENLEAWRRRGFMFSGHNLLRFDAELLEREAKELGLHFRFGDNEVIDTGMLVKASQLGLPFKDKDSLRSYYERVSNVRATVKWSLDRHCIKHYKLARFVS</sequence>
<dbReference type="EMBL" id="JABXWD010000762">
    <property type="protein sequence ID" value="MBV6343713.1"/>
    <property type="molecule type" value="Genomic_DNA"/>
</dbReference>
<evidence type="ECO:0000259" key="1">
    <source>
        <dbReference type="SMART" id="SM00479"/>
    </source>
</evidence>
<gene>
    <name evidence="2" type="ORF">HWQ67_19265</name>
</gene>
<dbReference type="SMART" id="SM00479">
    <property type="entry name" value="EXOIII"/>
    <property type="match status" value="1"/>
</dbReference>
<keyword evidence="3" id="KW-1185">Reference proteome</keyword>
<proteinExistence type="predicted"/>
<reference evidence="2 3" key="1">
    <citation type="journal article" date="2020" name="J Geophys Res Biogeosci">
        <title>Magnetotaxis as an Adaptation to Enable Bacterial Shuttling of Microbial Sulfur and Sulfur Cycling Across Aquatic Oxic#Anoxic Interfaces.</title>
        <authorList>
            <person name="Li J."/>
            <person name="Liu P."/>
            <person name="Wang J."/>
            <person name="Roberts A.P."/>
            <person name="Pan Y."/>
        </authorList>
    </citation>
    <scope>NUCLEOTIDE SEQUENCE [LARGE SCALE GENOMIC DNA]</scope>
    <source>
        <strain evidence="2 3">MYR-1_YQ</strain>
    </source>
</reference>
<dbReference type="PANTHER" id="PTHR30231:SF41">
    <property type="entry name" value="DNA POLYMERASE III SUBUNIT EPSILON"/>
    <property type="match status" value="1"/>
</dbReference>
<dbReference type="CDD" id="cd06127">
    <property type="entry name" value="DEDDh"/>
    <property type="match status" value="1"/>
</dbReference>
<name>A0ABS6S5A1_9BACT</name>
<organism evidence="2 3">
    <name type="scientific">Candidatus Magnetobacterium casense</name>
    <dbReference type="NCBI Taxonomy" id="1455061"/>
    <lineage>
        <taxon>Bacteria</taxon>
        <taxon>Pseudomonadati</taxon>
        <taxon>Nitrospirota</taxon>
        <taxon>Thermodesulfovibrionia</taxon>
        <taxon>Thermodesulfovibrionales</taxon>
        <taxon>Candidatus Magnetobacteriaceae</taxon>
        <taxon>Candidatus Magnetobacterium</taxon>
    </lineage>
</organism>
<evidence type="ECO:0000313" key="3">
    <source>
        <dbReference type="Proteomes" id="UP001196980"/>
    </source>
</evidence>
<dbReference type="Proteomes" id="UP001196980">
    <property type="component" value="Unassembled WGS sequence"/>
</dbReference>
<dbReference type="PANTHER" id="PTHR30231">
    <property type="entry name" value="DNA POLYMERASE III SUBUNIT EPSILON"/>
    <property type="match status" value="1"/>
</dbReference>
<comment type="caution">
    <text evidence="2">The sequence shown here is derived from an EMBL/GenBank/DDBJ whole genome shotgun (WGS) entry which is preliminary data.</text>
</comment>
<protein>
    <recommendedName>
        <fullName evidence="1">Exonuclease domain-containing protein</fullName>
    </recommendedName>
</protein>
<dbReference type="InterPro" id="IPR013520">
    <property type="entry name" value="Ribonucl_H"/>
</dbReference>
<accession>A0ABS6S5A1</accession>
<evidence type="ECO:0000313" key="2">
    <source>
        <dbReference type="EMBL" id="MBV6343713.1"/>
    </source>
</evidence>
<feature type="domain" description="Exonuclease" evidence="1">
    <location>
        <begin position="33"/>
        <end position="208"/>
    </location>
</feature>